<gene>
    <name evidence="1" type="ORF">BQ8794_10028</name>
</gene>
<dbReference type="EMBL" id="FTPD01000001">
    <property type="protein sequence ID" value="SIT52658.1"/>
    <property type="molecule type" value="Genomic_DNA"/>
</dbReference>
<accession>A0A1R3UYE3</accession>
<evidence type="ECO:0000313" key="1">
    <source>
        <dbReference type="EMBL" id="SIT52658.1"/>
    </source>
</evidence>
<dbReference type="STRING" id="1631249.BQ8794_10028"/>
<keyword evidence="2" id="KW-1185">Reference proteome</keyword>
<organism evidence="1 2">
    <name type="scientific">Mesorhizobium prunaredense</name>
    <dbReference type="NCBI Taxonomy" id="1631249"/>
    <lineage>
        <taxon>Bacteria</taxon>
        <taxon>Pseudomonadati</taxon>
        <taxon>Pseudomonadota</taxon>
        <taxon>Alphaproteobacteria</taxon>
        <taxon>Hyphomicrobiales</taxon>
        <taxon>Phyllobacteriaceae</taxon>
        <taxon>Mesorhizobium</taxon>
    </lineage>
</organism>
<evidence type="ECO:0000313" key="2">
    <source>
        <dbReference type="Proteomes" id="UP000188388"/>
    </source>
</evidence>
<protein>
    <submittedName>
        <fullName evidence="1">Uncharacterized protein</fullName>
    </submittedName>
</protein>
<reference evidence="2" key="1">
    <citation type="submission" date="2017-01" db="EMBL/GenBank/DDBJ databases">
        <authorList>
            <person name="Brunel B."/>
        </authorList>
    </citation>
    <scope>NUCLEOTIDE SEQUENCE [LARGE SCALE GENOMIC DNA]</scope>
</reference>
<proteinExistence type="predicted"/>
<dbReference type="RefSeq" id="WP_077371409.1">
    <property type="nucleotide sequence ID" value="NZ_FTPD01000001.1"/>
</dbReference>
<dbReference type="Proteomes" id="UP000188388">
    <property type="component" value="Unassembled WGS sequence"/>
</dbReference>
<dbReference type="AlphaFoldDB" id="A0A1R3UYE3"/>
<name>A0A1R3UYE3_9HYPH</name>
<sequence>MARPKLTDGQIERFQMVVPTDEIGAIEKWRYNNRITSKSEAVRRLCQIGLAFDSEQRSAKDLIRSALDATTTGMRDLLDEAANADVDLNERLRRIASTLMAAVTAELAAFQDMVTTDGTATAMQRDGEIEDLKLEIAKLKKALKGANR</sequence>